<reference evidence="6" key="1">
    <citation type="submission" date="2021-01" db="EMBL/GenBank/DDBJ databases">
        <authorList>
            <person name="Corre E."/>
            <person name="Pelletier E."/>
            <person name="Niang G."/>
            <person name="Scheremetjew M."/>
            <person name="Finn R."/>
            <person name="Kale V."/>
            <person name="Holt S."/>
            <person name="Cochrane G."/>
            <person name="Meng A."/>
            <person name="Brown T."/>
            <person name="Cohen L."/>
        </authorList>
    </citation>
    <scope>NUCLEOTIDE SEQUENCE</scope>
    <source>
        <strain evidence="6">CCMP722</strain>
    </source>
</reference>
<comment type="catalytic activity">
    <reaction evidence="1">
        <text>aldehydo-D-ribose 5-phosphate = D-ribulose 5-phosphate</text>
        <dbReference type="Rhea" id="RHEA:14657"/>
        <dbReference type="ChEBI" id="CHEBI:58121"/>
        <dbReference type="ChEBI" id="CHEBI:58273"/>
        <dbReference type="EC" id="5.3.1.6"/>
    </reaction>
</comment>
<dbReference type="InterPro" id="IPR004788">
    <property type="entry name" value="Ribose5P_isomerase_type_A"/>
</dbReference>
<dbReference type="GO" id="GO:0004751">
    <property type="term" value="F:ribose-5-phosphate isomerase activity"/>
    <property type="evidence" value="ECO:0007669"/>
    <property type="project" value="UniProtKB-EC"/>
</dbReference>
<dbReference type="EC" id="5.3.1.6" evidence="4"/>
<organism evidence="6">
    <name type="scientific">Pyramimonas obovata</name>
    <dbReference type="NCBI Taxonomy" id="1411642"/>
    <lineage>
        <taxon>Eukaryota</taxon>
        <taxon>Viridiplantae</taxon>
        <taxon>Chlorophyta</taxon>
        <taxon>Pyramimonadophyceae</taxon>
        <taxon>Pyramimonadales</taxon>
        <taxon>Pyramimonadaceae</taxon>
        <taxon>Pyramimonas</taxon>
        <taxon>Pyramimonas incertae sedis</taxon>
    </lineage>
</organism>
<dbReference type="EMBL" id="HBFA01009837">
    <property type="protein sequence ID" value="CAD8657960.1"/>
    <property type="molecule type" value="Transcribed_RNA"/>
</dbReference>
<name>A0A7S0N378_9CHLO</name>
<dbReference type="GO" id="GO:0009052">
    <property type="term" value="P:pentose-phosphate shunt, non-oxidative branch"/>
    <property type="evidence" value="ECO:0007669"/>
    <property type="project" value="InterPro"/>
</dbReference>
<dbReference type="InterPro" id="IPR037171">
    <property type="entry name" value="NagB/RpiA_transferase-like"/>
</dbReference>
<protein>
    <recommendedName>
        <fullName evidence="4">ribose-5-phosphate isomerase</fullName>
        <ecNumber evidence="4">5.3.1.6</ecNumber>
    </recommendedName>
</protein>
<dbReference type="UniPathway" id="UPA00115">
    <property type="reaction ID" value="UER00412"/>
</dbReference>
<gene>
    <name evidence="6" type="ORF">POBO1169_LOCUS5178</name>
</gene>
<dbReference type="PANTHER" id="PTHR43748:SF1">
    <property type="entry name" value="RIBOSE-5-PHOSPHATE ISOMERASE 4, CHLOROPLASTIC-RELATED"/>
    <property type="match status" value="1"/>
</dbReference>
<evidence type="ECO:0000256" key="3">
    <source>
        <dbReference type="ARBA" id="ARBA00008088"/>
    </source>
</evidence>
<comment type="pathway">
    <text evidence="2">Carbohydrate degradation; pentose phosphate pathway; D-ribose 5-phosphate from D-ribulose 5-phosphate (non-oxidative stage): step 1/1.</text>
</comment>
<keyword evidence="5" id="KW-0413">Isomerase</keyword>
<dbReference type="Gene3D" id="3.30.70.260">
    <property type="match status" value="1"/>
</dbReference>
<sequence>MAHATLTGCLPSTCVSQATPRVRGLQSGIFLPQVTEGSLAPPRGCSLTSRARVHELRGSMAKTCASRIRRTHNFAVQCMSESGEGSASEGYTKGASEAASFMVDCYVRDNMVVGVGASGPAARAAIKYLAEQIEKGYLKGVRTVPMSLTAASELAFHGIPITSLEDHPEVDFAFDYVDEVDEMDGLLPFIKGRPASPVQPNISKEREVIDASKMFVAMTDEDGVSSNLGGTLPVMVDGDYWEDTAEELDDIYIGFASIWRRPDVGSAAVPHGGDNPYLSDKNENILDIRFEGPIVSASESYERAAEWIEEVPGVHAHGLYLSKAYAVIVVGLDEYRTLSPFRVAAETSTTVDSE</sequence>
<dbReference type="AlphaFoldDB" id="A0A7S0N378"/>
<dbReference type="SUPFAM" id="SSF100950">
    <property type="entry name" value="NagB/RpiA/CoA transferase-like"/>
    <property type="match status" value="1"/>
</dbReference>
<accession>A0A7S0N378</accession>
<comment type="similarity">
    <text evidence="3">Belongs to the ribose 5-phosphate isomerase family.</text>
</comment>
<dbReference type="PANTHER" id="PTHR43748">
    <property type="entry name" value="RIBOSE-5-PHOSPHATE ISOMERASE 3, CHLOROPLASTIC-RELATED"/>
    <property type="match status" value="1"/>
</dbReference>
<evidence type="ECO:0000313" key="6">
    <source>
        <dbReference type="EMBL" id="CAD8657960.1"/>
    </source>
</evidence>
<dbReference type="Gene3D" id="3.40.50.1360">
    <property type="match status" value="1"/>
</dbReference>
<dbReference type="Pfam" id="PF06026">
    <property type="entry name" value="Rib_5-P_isom_A"/>
    <property type="match status" value="1"/>
</dbReference>
<evidence type="ECO:0000256" key="4">
    <source>
        <dbReference type="ARBA" id="ARBA00011959"/>
    </source>
</evidence>
<dbReference type="InterPro" id="IPR050262">
    <property type="entry name" value="Ribose-5P_isomerase"/>
</dbReference>
<evidence type="ECO:0000256" key="5">
    <source>
        <dbReference type="ARBA" id="ARBA00023235"/>
    </source>
</evidence>
<evidence type="ECO:0000256" key="2">
    <source>
        <dbReference type="ARBA" id="ARBA00004988"/>
    </source>
</evidence>
<evidence type="ECO:0000256" key="1">
    <source>
        <dbReference type="ARBA" id="ARBA00001713"/>
    </source>
</evidence>
<proteinExistence type="inferred from homology"/>